<name>A0A547PCH2_9SPHN</name>
<dbReference type="EMBL" id="VHJK01000001">
    <property type="protein sequence ID" value="TRD11846.1"/>
    <property type="molecule type" value="Genomic_DNA"/>
</dbReference>
<organism evidence="2 3">
    <name type="scientific">Erythrobacter insulae</name>
    <dbReference type="NCBI Taxonomy" id="2584124"/>
    <lineage>
        <taxon>Bacteria</taxon>
        <taxon>Pseudomonadati</taxon>
        <taxon>Pseudomonadota</taxon>
        <taxon>Alphaproteobacteria</taxon>
        <taxon>Sphingomonadales</taxon>
        <taxon>Erythrobacteraceae</taxon>
        <taxon>Erythrobacter/Porphyrobacter group</taxon>
        <taxon>Erythrobacter</taxon>
    </lineage>
</organism>
<dbReference type="InterPro" id="IPR032710">
    <property type="entry name" value="NTF2-like_dom_sf"/>
</dbReference>
<accession>A0A547PCH2</accession>
<protein>
    <recommendedName>
        <fullName evidence="4">Nuclear transport factor 2 family protein</fullName>
    </recommendedName>
</protein>
<dbReference type="OrthoDB" id="117186at2"/>
<keyword evidence="1" id="KW-0732">Signal</keyword>
<dbReference type="RefSeq" id="WP_142788118.1">
    <property type="nucleotide sequence ID" value="NZ_VHJK01000001.1"/>
</dbReference>
<evidence type="ECO:0000313" key="3">
    <source>
        <dbReference type="Proteomes" id="UP000316343"/>
    </source>
</evidence>
<feature type="signal peptide" evidence="1">
    <location>
        <begin position="1"/>
        <end position="21"/>
    </location>
</feature>
<comment type="caution">
    <text evidence="2">The sequence shown here is derived from an EMBL/GenBank/DDBJ whole genome shotgun (WGS) entry which is preliminary data.</text>
</comment>
<keyword evidence="3" id="KW-1185">Reference proteome</keyword>
<sequence length="173" mass="18777">MRGFSIFASLALGVIAVPVQADHHAAPKAVDTESNKAAVIAAADAFFSALRDENKAALAQMMIPEAVIYIHNRMTPGKPQIRVVTVMDHLENWAKSPSGTDERMVYETVLIDGDMAQVWGPYVFLIDGEPAHCGINSLSFVKTPHKGWALGNTSFTMEPVNECKRLGAPEAKQ</sequence>
<dbReference type="SUPFAM" id="SSF54427">
    <property type="entry name" value="NTF2-like"/>
    <property type="match status" value="1"/>
</dbReference>
<dbReference type="Gene3D" id="3.10.450.50">
    <property type="match status" value="1"/>
</dbReference>
<dbReference type="AlphaFoldDB" id="A0A547PCH2"/>
<evidence type="ECO:0000313" key="2">
    <source>
        <dbReference type="EMBL" id="TRD11846.1"/>
    </source>
</evidence>
<reference evidence="2 3" key="1">
    <citation type="submission" date="2019-06" db="EMBL/GenBank/DDBJ databases">
        <title>Erythrobacter insulae sp. nov., isolated from a tidal flat.</title>
        <authorList>
            <person name="Yoon J.-H."/>
        </authorList>
    </citation>
    <scope>NUCLEOTIDE SEQUENCE [LARGE SCALE GENOMIC DNA]</scope>
    <source>
        <strain evidence="2 3">JBTF-M21</strain>
    </source>
</reference>
<gene>
    <name evidence="2" type="ORF">FGU71_08250</name>
</gene>
<evidence type="ECO:0008006" key="4">
    <source>
        <dbReference type="Google" id="ProtNLM"/>
    </source>
</evidence>
<feature type="chain" id="PRO_5021747344" description="Nuclear transport factor 2 family protein" evidence="1">
    <location>
        <begin position="22"/>
        <end position="173"/>
    </location>
</feature>
<evidence type="ECO:0000256" key="1">
    <source>
        <dbReference type="SAM" id="SignalP"/>
    </source>
</evidence>
<proteinExistence type="predicted"/>
<dbReference type="Proteomes" id="UP000316343">
    <property type="component" value="Unassembled WGS sequence"/>
</dbReference>